<dbReference type="EMBL" id="ML976979">
    <property type="protein sequence ID" value="KAF1962585.1"/>
    <property type="molecule type" value="Genomic_DNA"/>
</dbReference>
<evidence type="ECO:0000313" key="2">
    <source>
        <dbReference type="EMBL" id="KAF1962585.1"/>
    </source>
</evidence>
<accession>A0A6A5UCD0</accession>
<keyword evidence="3" id="KW-1185">Reference proteome</keyword>
<feature type="region of interest" description="Disordered" evidence="1">
    <location>
        <begin position="87"/>
        <end position="106"/>
    </location>
</feature>
<feature type="compositionally biased region" description="Acidic residues" evidence="1">
    <location>
        <begin position="63"/>
        <end position="78"/>
    </location>
</feature>
<sequence>MLGLRPRLKSRPSLLDLVRRNSIDQISQRPALLKTDEHPLRIPLPQSPVLAPSVVVSPPPFAPEEESIEEEGLSADDKEEELEVVAKMPPKPQKQEDGDEQTGSVFSISGYVTATLGRNAH</sequence>
<proteinExistence type="predicted"/>
<gene>
    <name evidence="2" type="ORF">CC80DRAFT_163449</name>
</gene>
<evidence type="ECO:0000313" key="3">
    <source>
        <dbReference type="Proteomes" id="UP000800035"/>
    </source>
</evidence>
<dbReference type="AlphaFoldDB" id="A0A6A5UCD0"/>
<reference evidence="2" key="1">
    <citation type="journal article" date="2020" name="Stud. Mycol.">
        <title>101 Dothideomycetes genomes: a test case for predicting lifestyles and emergence of pathogens.</title>
        <authorList>
            <person name="Haridas S."/>
            <person name="Albert R."/>
            <person name="Binder M."/>
            <person name="Bloem J."/>
            <person name="Labutti K."/>
            <person name="Salamov A."/>
            <person name="Andreopoulos B."/>
            <person name="Baker S."/>
            <person name="Barry K."/>
            <person name="Bills G."/>
            <person name="Bluhm B."/>
            <person name="Cannon C."/>
            <person name="Castanera R."/>
            <person name="Culley D."/>
            <person name="Daum C."/>
            <person name="Ezra D."/>
            <person name="Gonzalez J."/>
            <person name="Henrissat B."/>
            <person name="Kuo A."/>
            <person name="Liang C."/>
            <person name="Lipzen A."/>
            <person name="Lutzoni F."/>
            <person name="Magnuson J."/>
            <person name="Mondo S."/>
            <person name="Nolan M."/>
            <person name="Ohm R."/>
            <person name="Pangilinan J."/>
            <person name="Park H.-J."/>
            <person name="Ramirez L."/>
            <person name="Alfaro M."/>
            <person name="Sun H."/>
            <person name="Tritt A."/>
            <person name="Yoshinaga Y."/>
            <person name="Zwiers L.-H."/>
            <person name="Turgeon B."/>
            <person name="Goodwin S."/>
            <person name="Spatafora J."/>
            <person name="Crous P."/>
            <person name="Grigoriev I."/>
        </authorList>
    </citation>
    <scope>NUCLEOTIDE SEQUENCE</scope>
    <source>
        <strain evidence="2">CBS 675.92</strain>
    </source>
</reference>
<protein>
    <submittedName>
        <fullName evidence="2">Uncharacterized protein</fullName>
    </submittedName>
</protein>
<organism evidence="2 3">
    <name type="scientific">Byssothecium circinans</name>
    <dbReference type="NCBI Taxonomy" id="147558"/>
    <lineage>
        <taxon>Eukaryota</taxon>
        <taxon>Fungi</taxon>
        <taxon>Dikarya</taxon>
        <taxon>Ascomycota</taxon>
        <taxon>Pezizomycotina</taxon>
        <taxon>Dothideomycetes</taxon>
        <taxon>Pleosporomycetidae</taxon>
        <taxon>Pleosporales</taxon>
        <taxon>Massarineae</taxon>
        <taxon>Massarinaceae</taxon>
        <taxon>Byssothecium</taxon>
    </lineage>
</organism>
<dbReference type="Proteomes" id="UP000800035">
    <property type="component" value="Unassembled WGS sequence"/>
</dbReference>
<name>A0A6A5UCD0_9PLEO</name>
<feature type="region of interest" description="Disordered" evidence="1">
    <location>
        <begin position="51"/>
        <end position="78"/>
    </location>
</feature>
<evidence type="ECO:0000256" key="1">
    <source>
        <dbReference type="SAM" id="MobiDB-lite"/>
    </source>
</evidence>